<dbReference type="OrthoDB" id="3793339at2759"/>
<accession>A0A9W8Z9Y6</accession>
<evidence type="ECO:0000313" key="1">
    <source>
        <dbReference type="EMBL" id="KAJ4402787.1"/>
    </source>
</evidence>
<dbReference type="Proteomes" id="UP001140510">
    <property type="component" value="Unassembled WGS sequence"/>
</dbReference>
<evidence type="ECO:0008006" key="3">
    <source>
        <dbReference type="Google" id="ProtNLM"/>
    </source>
</evidence>
<proteinExistence type="predicted"/>
<reference evidence="1" key="1">
    <citation type="submission" date="2022-10" db="EMBL/GenBank/DDBJ databases">
        <title>Tapping the CABI collections for fungal endophytes: first genome assemblies for Collariella, Neodidymelliopsis, Ascochyta clinopodiicola, Didymella pomorum, Didymosphaeria variabile, Neocosmospora piperis and Neocucurbitaria cava.</title>
        <authorList>
            <person name="Hill R."/>
        </authorList>
    </citation>
    <scope>NUCLEOTIDE SEQUENCE</scope>
    <source>
        <strain evidence="1">IMI 355091</strain>
    </source>
</reference>
<protein>
    <recommendedName>
        <fullName evidence="3">Zn(2)-C6 fungal-type domain-containing protein</fullName>
    </recommendedName>
</protein>
<gene>
    <name evidence="1" type="ORF">N0V91_007008</name>
</gene>
<dbReference type="EMBL" id="JAPEVA010000058">
    <property type="protein sequence ID" value="KAJ4402787.1"/>
    <property type="molecule type" value="Genomic_DNA"/>
</dbReference>
<keyword evidence="2" id="KW-1185">Reference proteome</keyword>
<name>A0A9W8Z9Y6_9PLEO</name>
<sequence>MCKERQDRPYIVNDKDRISSWLRDAALNECVDDADELGDAETSDAITPPRRPLLREYYDEISPTNTRFSSGSIFDNPQPPADGWIEDVFGDNIPDNVPAYNRTYCHDEEKDSAWPQAHISVDQFDAETHVFYDPPSEVTEESTDIAETPTTVAIPYIDPEKPRPTWLTSCTQCIHADMPCSRKAPACSRCRRKGQAALCLLHRRPYPKEILGSSAPWSTTLILLKLKDEDKQMWNKKLRLKDKLQETWRSETDHKNWVLPAIDSPRSGFRSHRAQVVEPYPCEGRGERKDQFSYQELCVAMDDGSQEL</sequence>
<evidence type="ECO:0000313" key="2">
    <source>
        <dbReference type="Proteomes" id="UP001140510"/>
    </source>
</evidence>
<dbReference type="AlphaFoldDB" id="A0A9W8Z9Y6"/>
<comment type="caution">
    <text evidence="1">The sequence shown here is derived from an EMBL/GenBank/DDBJ whole genome shotgun (WGS) entry which is preliminary data.</text>
</comment>
<organism evidence="1 2">
    <name type="scientific">Didymella pomorum</name>
    <dbReference type="NCBI Taxonomy" id="749634"/>
    <lineage>
        <taxon>Eukaryota</taxon>
        <taxon>Fungi</taxon>
        <taxon>Dikarya</taxon>
        <taxon>Ascomycota</taxon>
        <taxon>Pezizomycotina</taxon>
        <taxon>Dothideomycetes</taxon>
        <taxon>Pleosporomycetidae</taxon>
        <taxon>Pleosporales</taxon>
        <taxon>Pleosporineae</taxon>
        <taxon>Didymellaceae</taxon>
        <taxon>Didymella</taxon>
    </lineage>
</organism>